<feature type="transmembrane region" description="Helical" evidence="1">
    <location>
        <begin position="12"/>
        <end position="30"/>
    </location>
</feature>
<gene>
    <name evidence="3" type="ORF">C7453_1145</name>
    <name evidence="2" type="ORF">HLH32_13485</name>
</gene>
<organism evidence="3 4">
    <name type="scientific">Gluconacetobacter liquefaciens</name>
    <name type="common">Acetobacter liquefaciens</name>
    <dbReference type="NCBI Taxonomy" id="89584"/>
    <lineage>
        <taxon>Bacteria</taxon>
        <taxon>Pseudomonadati</taxon>
        <taxon>Pseudomonadota</taxon>
        <taxon>Alphaproteobacteria</taxon>
        <taxon>Acetobacterales</taxon>
        <taxon>Acetobacteraceae</taxon>
        <taxon>Gluconacetobacter</taxon>
    </lineage>
</organism>
<comment type="caution">
    <text evidence="3">The sequence shown here is derived from an EMBL/GenBank/DDBJ whole genome shotgun (WGS) entry which is preliminary data.</text>
</comment>
<accession>A0A370FX39</accession>
<keyword evidence="4" id="KW-1185">Reference proteome</keyword>
<evidence type="ECO:0000256" key="1">
    <source>
        <dbReference type="SAM" id="Phobius"/>
    </source>
</evidence>
<keyword evidence="1" id="KW-0812">Transmembrane</keyword>
<dbReference type="Proteomes" id="UP000254958">
    <property type="component" value="Unassembled WGS sequence"/>
</dbReference>
<protein>
    <submittedName>
        <fullName evidence="3">Uncharacterized protein</fullName>
    </submittedName>
</protein>
<dbReference type="Proteomes" id="UP000562982">
    <property type="component" value="Unassembled WGS sequence"/>
</dbReference>
<proteinExistence type="predicted"/>
<dbReference type="EMBL" id="JABEQI010000008">
    <property type="protein sequence ID" value="MBB2187373.1"/>
    <property type="molecule type" value="Genomic_DNA"/>
</dbReference>
<evidence type="ECO:0000313" key="3">
    <source>
        <dbReference type="EMBL" id="RDI35470.1"/>
    </source>
</evidence>
<evidence type="ECO:0000313" key="4">
    <source>
        <dbReference type="Proteomes" id="UP000254958"/>
    </source>
</evidence>
<dbReference type="EMBL" id="QQAW01000014">
    <property type="protein sequence ID" value="RDI35470.1"/>
    <property type="molecule type" value="Genomic_DNA"/>
</dbReference>
<reference evidence="2 5" key="2">
    <citation type="submission" date="2020-04" db="EMBL/GenBank/DDBJ databases">
        <title>Description of novel Gluconacetobacter.</title>
        <authorList>
            <person name="Sombolestani A."/>
        </authorList>
    </citation>
    <scope>NUCLEOTIDE SEQUENCE [LARGE SCALE GENOMIC DNA]</scope>
    <source>
        <strain evidence="2 5">LMG 1382</strain>
    </source>
</reference>
<keyword evidence="1" id="KW-0472">Membrane</keyword>
<evidence type="ECO:0000313" key="5">
    <source>
        <dbReference type="Proteomes" id="UP000562982"/>
    </source>
</evidence>
<evidence type="ECO:0000313" key="2">
    <source>
        <dbReference type="EMBL" id="MBB2187373.1"/>
    </source>
</evidence>
<reference evidence="3 4" key="1">
    <citation type="submission" date="2018-07" db="EMBL/GenBank/DDBJ databases">
        <title>Genomic Encyclopedia of Type Strains, Phase IV (KMG-IV): sequencing the most valuable type-strain genomes for metagenomic binning, comparative biology and taxonomic classification.</title>
        <authorList>
            <person name="Goeker M."/>
        </authorList>
    </citation>
    <scope>NUCLEOTIDE SEQUENCE [LARGE SCALE GENOMIC DNA]</scope>
    <source>
        <strain evidence="3 4">DSM 5603</strain>
    </source>
</reference>
<name>A0A370FX39_GLULI</name>
<dbReference type="RefSeq" id="WP_170143263.1">
    <property type="nucleotide sequence ID" value="NZ_BJMI01000049.1"/>
</dbReference>
<sequence>MSQPAPSPVGKIIFLVVLLTATIGLGVYTIHSAFTALHSTVQDGTTTQPPAPHDSAKQ</sequence>
<keyword evidence="1" id="KW-1133">Transmembrane helix</keyword>
<dbReference type="AlphaFoldDB" id="A0A370FX39"/>